<dbReference type="OrthoDB" id="5737734at2"/>
<feature type="transmembrane region" description="Helical" evidence="1">
    <location>
        <begin position="6"/>
        <end position="28"/>
    </location>
</feature>
<name>A0A250KUW0_9GAMM</name>
<accession>A0A250KUW0</accession>
<feature type="transmembrane region" description="Helical" evidence="1">
    <location>
        <begin position="93"/>
        <end position="115"/>
    </location>
</feature>
<evidence type="ECO:0000313" key="3">
    <source>
        <dbReference type="Proteomes" id="UP000266313"/>
    </source>
</evidence>
<proteinExistence type="predicted"/>
<keyword evidence="1" id="KW-0812">Transmembrane</keyword>
<keyword evidence="3" id="KW-1185">Reference proteome</keyword>
<dbReference type="KEGG" id="mmai:sS8_3366"/>
<reference evidence="2 3" key="1">
    <citation type="submission" date="2016-12" db="EMBL/GenBank/DDBJ databases">
        <title>Genome sequencing of Methylocaldum marinum.</title>
        <authorList>
            <person name="Takeuchi M."/>
            <person name="Kamagata Y."/>
            <person name="Hiraoka S."/>
            <person name="Oshima K."/>
            <person name="Hattori M."/>
            <person name="Iwasaki W."/>
        </authorList>
    </citation>
    <scope>NUCLEOTIDE SEQUENCE [LARGE SCALE GENOMIC DNA]</scope>
    <source>
        <strain evidence="2 3">S8</strain>
    </source>
</reference>
<evidence type="ECO:0000313" key="2">
    <source>
        <dbReference type="EMBL" id="BBA35304.1"/>
    </source>
</evidence>
<protein>
    <submittedName>
        <fullName evidence="2">Uncharacterized protein</fullName>
    </submittedName>
</protein>
<keyword evidence="1" id="KW-0472">Membrane</keyword>
<gene>
    <name evidence="2" type="ORF">sS8_3366</name>
</gene>
<dbReference type="RefSeq" id="WP_119630531.1">
    <property type="nucleotide sequence ID" value="NZ_AP017928.1"/>
</dbReference>
<keyword evidence="1" id="KW-1133">Transmembrane helix</keyword>
<dbReference type="Proteomes" id="UP000266313">
    <property type="component" value="Chromosome"/>
</dbReference>
<dbReference type="EMBL" id="AP017928">
    <property type="protein sequence ID" value="BBA35304.1"/>
    <property type="molecule type" value="Genomic_DNA"/>
</dbReference>
<dbReference type="AlphaFoldDB" id="A0A250KUW0"/>
<evidence type="ECO:0000256" key="1">
    <source>
        <dbReference type="SAM" id="Phobius"/>
    </source>
</evidence>
<sequence length="122" mass="13790">MFLQLFTFALVGIFFSCILLVVFGQVTVRKLRKNPNTKGRLGVEFVSGYDIFNVASALSAPKWFRERASRSTLSFLAADYQTLYENTSLFDRILARVFWGVSTASVSTMILLMILDKIGIFD</sequence>
<organism evidence="2 3">
    <name type="scientific">Methylocaldum marinum</name>
    <dbReference type="NCBI Taxonomy" id="1432792"/>
    <lineage>
        <taxon>Bacteria</taxon>
        <taxon>Pseudomonadati</taxon>
        <taxon>Pseudomonadota</taxon>
        <taxon>Gammaproteobacteria</taxon>
        <taxon>Methylococcales</taxon>
        <taxon>Methylococcaceae</taxon>
        <taxon>Methylocaldum</taxon>
    </lineage>
</organism>